<reference evidence="1 2" key="1">
    <citation type="submission" date="2020-12" db="EMBL/GenBank/DDBJ databases">
        <title>Concerted genomic and epigenomic changes stabilize Arabidopsis allopolyploids.</title>
        <authorList>
            <person name="Chen Z."/>
        </authorList>
    </citation>
    <scope>NUCLEOTIDE SEQUENCE [LARGE SCALE GENOMIC DNA]</scope>
    <source>
        <strain evidence="1">Allo738</strain>
        <tissue evidence="1">Leaf</tissue>
    </source>
</reference>
<proteinExistence type="predicted"/>
<protein>
    <submittedName>
        <fullName evidence="1">Uncharacterized protein</fullName>
    </submittedName>
</protein>
<gene>
    <name evidence="1" type="ORF">ISN45_Aa05g012000</name>
</gene>
<comment type="caution">
    <text evidence="1">The sequence shown here is derived from an EMBL/GenBank/DDBJ whole genome shotgun (WGS) entry which is preliminary data.</text>
</comment>
<evidence type="ECO:0000313" key="2">
    <source>
        <dbReference type="Proteomes" id="UP000694240"/>
    </source>
</evidence>
<dbReference type="AlphaFoldDB" id="A0A8T1ZMF7"/>
<evidence type="ECO:0000313" key="1">
    <source>
        <dbReference type="EMBL" id="KAG7559604.1"/>
    </source>
</evidence>
<dbReference type="Proteomes" id="UP000694240">
    <property type="component" value="Chromosome 10"/>
</dbReference>
<accession>A0A8T1ZMF7</accession>
<sequence>MAKILKEEEEKQYNGKEPLMHNLEPPLSIYFKLDKLKGYSHIQHTPSREPRAGQPTKTVPHVVSSNFVRRLLMNAKEELELNPHNDAMEPDHAHIFLCILRNLT</sequence>
<organism evidence="1 2">
    <name type="scientific">Arabidopsis thaliana x Arabidopsis arenosa</name>
    <dbReference type="NCBI Taxonomy" id="1240361"/>
    <lineage>
        <taxon>Eukaryota</taxon>
        <taxon>Viridiplantae</taxon>
        <taxon>Streptophyta</taxon>
        <taxon>Embryophyta</taxon>
        <taxon>Tracheophyta</taxon>
        <taxon>Spermatophyta</taxon>
        <taxon>Magnoliopsida</taxon>
        <taxon>eudicotyledons</taxon>
        <taxon>Gunneridae</taxon>
        <taxon>Pentapetalae</taxon>
        <taxon>rosids</taxon>
        <taxon>malvids</taxon>
        <taxon>Brassicales</taxon>
        <taxon>Brassicaceae</taxon>
        <taxon>Camelineae</taxon>
        <taxon>Arabidopsis</taxon>
    </lineage>
</organism>
<keyword evidence="2" id="KW-1185">Reference proteome</keyword>
<name>A0A8T1ZMF7_9BRAS</name>
<dbReference type="EMBL" id="JAEFBK010000010">
    <property type="protein sequence ID" value="KAG7559604.1"/>
    <property type="molecule type" value="Genomic_DNA"/>
</dbReference>